<feature type="region of interest" description="Disordered" evidence="6">
    <location>
        <begin position="1"/>
        <end position="21"/>
    </location>
</feature>
<comment type="similarity">
    <text evidence="2">Belongs to the major facilitator superfamily. Proton-dependent oligopeptide transporter (POT/PTR) (TC 2.A.17) family.</text>
</comment>
<feature type="transmembrane region" description="Helical" evidence="7">
    <location>
        <begin position="395"/>
        <end position="418"/>
    </location>
</feature>
<evidence type="ECO:0000256" key="2">
    <source>
        <dbReference type="ARBA" id="ARBA00005982"/>
    </source>
</evidence>
<dbReference type="PANTHER" id="PTHR11654">
    <property type="entry name" value="OLIGOPEPTIDE TRANSPORTER-RELATED"/>
    <property type="match status" value="1"/>
</dbReference>
<dbReference type="Pfam" id="PF00854">
    <property type="entry name" value="PTR2"/>
    <property type="match status" value="1"/>
</dbReference>
<evidence type="ECO:0000256" key="1">
    <source>
        <dbReference type="ARBA" id="ARBA00004141"/>
    </source>
</evidence>
<comment type="subcellular location">
    <subcellularLocation>
        <location evidence="1">Membrane</location>
        <topology evidence="1">Multi-pass membrane protein</topology>
    </subcellularLocation>
</comment>
<dbReference type="InterPro" id="IPR036259">
    <property type="entry name" value="MFS_trans_sf"/>
</dbReference>
<feature type="transmembrane region" description="Helical" evidence="7">
    <location>
        <begin position="278"/>
        <end position="296"/>
    </location>
</feature>
<feature type="transmembrane region" description="Helical" evidence="7">
    <location>
        <begin position="354"/>
        <end position="375"/>
    </location>
</feature>
<dbReference type="InterPro" id="IPR018456">
    <property type="entry name" value="PTR2_symporter_CS"/>
</dbReference>
<dbReference type="PROSITE" id="PS01022">
    <property type="entry name" value="PTR2_1"/>
    <property type="match status" value="1"/>
</dbReference>
<name>A0AAD7L6Z1_QUISA</name>
<evidence type="ECO:0000313" key="9">
    <source>
        <dbReference type="Proteomes" id="UP001163823"/>
    </source>
</evidence>
<evidence type="ECO:0000256" key="6">
    <source>
        <dbReference type="SAM" id="MobiDB-lite"/>
    </source>
</evidence>
<proteinExistence type="inferred from homology"/>
<feature type="transmembrane region" description="Helical" evidence="7">
    <location>
        <begin position="79"/>
        <end position="98"/>
    </location>
</feature>
<feature type="transmembrane region" description="Helical" evidence="7">
    <location>
        <begin position="317"/>
        <end position="334"/>
    </location>
</feature>
<accession>A0AAD7L6Z1</accession>
<sequence>MASTMETKAEPSAVTSDQGELGLQQVSVPEERKKGGLKVMPFIIANEAFASLATTALSPNMIQYLMQSYNLGVAKGTNILFLWNGGASFMPFVGAFVADSYLGRFLAISIGSIFNSWGCLFYGLLFLATIFFFIASALYVKAKASSSLLTGFAQVLVAAFKNRKLTLPPQNSDGIGVYHHQKDSKLHAPTDKIRFLNKANVIKNPELDIAPDGSVSNPWSFCTIEQVEELKTLIKVIPIWSTGIMMSVNHSQGSFPLLQAKTMDRHVTSSFQIPPGSFVMFMIFSPIIWILLYDRVLLSLASKIRGKPVRISTKNRIGIGLFISCLSIVASALVEMVRRRKAIKEGHLNNPQALVNMSAMWLVPHHALGGIAEAFNRIGQNEFYYSEFPETMSSISVAITGLSGAASCLITSFILNIVNDVTSRGGKESWSSDNINKGHYDRYYWVLVILSAGNVLYFCVCGWAYGPVVQKGSKASEESKEEDLTDLHT</sequence>
<feature type="transmembrane region" description="Helical" evidence="7">
    <location>
        <begin position="119"/>
        <end position="140"/>
    </location>
</feature>
<dbReference type="GO" id="GO:0006857">
    <property type="term" value="P:oligopeptide transport"/>
    <property type="evidence" value="ECO:0007669"/>
    <property type="project" value="InterPro"/>
</dbReference>
<dbReference type="KEGG" id="qsa:O6P43_027746"/>
<evidence type="ECO:0000313" key="8">
    <source>
        <dbReference type="EMBL" id="KAJ7951745.1"/>
    </source>
</evidence>
<dbReference type="AlphaFoldDB" id="A0AAD7L6Z1"/>
<evidence type="ECO:0000256" key="3">
    <source>
        <dbReference type="ARBA" id="ARBA00022692"/>
    </source>
</evidence>
<evidence type="ECO:0000256" key="7">
    <source>
        <dbReference type="SAM" id="Phobius"/>
    </source>
</evidence>
<keyword evidence="4 7" id="KW-1133">Transmembrane helix</keyword>
<keyword evidence="9" id="KW-1185">Reference proteome</keyword>
<gene>
    <name evidence="8" type="ORF">O6P43_027746</name>
</gene>
<keyword evidence="3 7" id="KW-0812">Transmembrane</keyword>
<comment type="caution">
    <text evidence="8">The sequence shown here is derived from an EMBL/GenBank/DDBJ whole genome shotgun (WGS) entry which is preliminary data.</text>
</comment>
<evidence type="ECO:0000256" key="5">
    <source>
        <dbReference type="ARBA" id="ARBA00023136"/>
    </source>
</evidence>
<dbReference type="Gene3D" id="1.20.1250.20">
    <property type="entry name" value="MFS general substrate transporter like domains"/>
    <property type="match status" value="2"/>
</dbReference>
<dbReference type="InterPro" id="IPR000109">
    <property type="entry name" value="POT_fam"/>
</dbReference>
<keyword evidence="5 7" id="KW-0472">Membrane</keyword>
<dbReference type="SUPFAM" id="SSF103473">
    <property type="entry name" value="MFS general substrate transporter"/>
    <property type="match status" value="1"/>
</dbReference>
<dbReference type="GO" id="GO:0016020">
    <property type="term" value="C:membrane"/>
    <property type="evidence" value="ECO:0007669"/>
    <property type="project" value="UniProtKB-SubCell"/>
</dbReference>
<evidence type="ECO:0000256" key="4">
    <source>
        <dbReference type="ARBA" id="ARBA00022989"/>
    </source>
</evidence>
<dbReference type="GO" id="GO:0022857">
    <property type="term" value="F:transmembrane transporter activity"/>
    <property type="evidence" value="ECO:0007669"/>
    <property type="project" value="InterPro"/>
</dbReference>
<protein>
    <submittedName>
        <fullName evidence="8">Protein NRT1/ PTR FAMILY 1.2</fullName>
    </submittedName>
</protein>
<dbReference type="Proteomes" id="UP001163823">
    <property type="component" value="Chromosome 11"/>
</dbReference>
<organism evidence="8 9">
    <name type="scientific">Quillaja saponaria</name>
    <name type="common">Soap bark tree</name>
    <dbReference type="NCBI Taxonomy" id="32244"/>
    <lineage>
        <taxon>Eukaryota</taxon>
        <taxon>Viridiplantae</taxon>
        <taxon>Streptophyta</taxon>
        <taxon>Embryophyta</taxon>
        <taxon>Tracheophyta</taxon>
        <taxon>Spermatophyta</taxon>
        <taxon>Magnoliopsida</taxon>
        <taxon>eudicotyledons</taxon>
        <taxon>Gunneridae</taxon>
        <taxon>Pentapetalae</taxon>
        <taxon>rosids</taxon>
        <taxon>fabids</taxon>
        <taxon>Fabales</taxon>
        <taxon>Quillajaceae</taxon>
        <taxon>Quillaja</taxon>
    </lineage>
</organism>
<feature type="transmembrane region" description="Helical" evidence="7">
    <location>
        <begin position="443"/>
        <end position="465"/>
    </location>
</feature>
<reference evidence="8" key="1">
    <citation type="journal article" date="2023" name="Science">
        <title>Elucidation of the pathway for biosynthesis of saponin adjuvants from the soapbark tree.</title>
        <authorList>
            <person name="Reed J."/>
            <person name="Orme A."/>
            <person name="El-Demerdash A."/>
            <person name="Owen C."/>
            <person name="Martin L.B.B."/>
            <person name="Misra R.C."/>
            <person name="Kikuchi S."/>
            <person name="Rejzek M."/>
            <person name="Martin A.C."/>
            <person name="Harkess A."/>
            <person name="Leebens-Mack J."/>
            <person name="Louveau T."/>
            <person name="Stephenson M.J."/>
            <person name="Osbourn A."/>
        </authorList>
    </citation>
    <scope>NUCLEOTIDE SEQUENCE</scope>
    <source>
        <strain evidence="8">S10</strain>
    </source>
</reference>
<dbReference type="EMBL" id="JARAOO010000011">
    <property type="protein sequence ID" value="KAJ7951745.1"/>
    <property type="molecule type" value="Genomic_DNA"/>
</dbReference>